<evidence type="ECO:0000256" key="3">
    <source>
        <dbReference type="SAM" id="Phobius"/>
    </source>
</evidence>
<evidence type="ECO:0000256" key="2">
    <source>
        <dbReference type="SAM" id="MobiDB-lite"/>
    </source>
</evidence>
<feature type="region of interest" description="Disordered" evidence="2">
    <location>
        <begin position="350"/>
        <end position="382"/>
    </location>
</feature>
<feature type="transmembrane region" description="Helical" evidence="3">
    <location>
        <begin position="65"/>
        <end position="86"/>
    </location>
</feature>
<reference evidence="5 6" key="1">
    <citation type="journal article" date="2016" name="Nat. Commun.">
        <title>Thousands of microbial genomes shed light on interconnected biogeochemical processes in an aquifer system.</title>
        <authorList>
            <person name="Anantharaman K."/>
            <person name="Brown C.T."/>
            <person name="Hug L.A."/>
            <person name="Sharon I."/>
            <person name="Castelle C.J."/>
            <person name="Probst A.J."/>
            <person name="Thomas B.C."/>
            <person name="Singh A."/>
            <person name="Wilkins M.J."/>
            <person name="Karaoz U."/>
            <person name="Brodie E.L."/>
            <person name="Williams K.H."/>
            <person name="Hubbard S.S."/>
            <person name="Banfield J.F."/>
        </authorList>
    </citation>
    <scope>NUCLEOTIDE SEQUENCE [LARGE SCALE GENOMIC DNA]</scope>
</reference>
<accession>A0A1F5RXK0</accession>
<dbReference type="Pfam" id="PF18915">
    <property type="entry name" value="DUF5667"/>
    <property type="match status" value="1"/>
</dbReference>
<evidence type="ECO:0000313" key="5">
    <source>
        <dbReference type="EMBL" id="OGF19150.1"/>
    </source>
</evidence>
<gene>
    <name evidence="5" type="ORF">A3D54_02815</name>
</gene>
<evidence type="ECO:0000313" key="6">
    <source>
        <dbReference type="Proteomes" id="UP000177691"/>
    </source>
</evidence>
<keyword evidence="3" id="KW-0812">Transmembrane</keyword>
<dbReference type="EMBL" id="MFFU01000025">
    <property type="protein sequence ID" value="OGF19150.1"/>
    <property type="molecule type" value="Genomic_DNA"/>
</dbReference>
<keyword evidence="1" id="KW-0175">Coiled coil</keyword>
<keyword evidence="3" id="KW-0472">Membrane</keyword>
<dbReference type="InterPro" id="IPR043725">
    <property type="entry name" value="DUF5667"/>
</dbReference>
<feature type="domain" description="DUF5667" evidence="4">
    <location>
        <begin position="88"/>
        <end position="197"/>
    </location>
</feature>
<dbReference type="Proteomes" id="UP000177691">
    <property type="component" value="Unassembled WGS sequence"/>
</dbReference>
<keyword evidence="3" id="KW-1133">Transmembrane helix</keyword>
<feature type="coiled-coil region" evidence="1">
    <location>
        <begin position="147"/>
        <end position="196"/>
    </location>
</feature>
<proteinExistence type="predicted"/>
<dbReference type="AlphaFoldDB" id="A0A1F5RXK0"/>
<evidence type="ECO:0000259" key="4">
    <source>
        <dbReference type="Pfam" id="PF18915"/>
    </source>
</evidence>
<sequence>MEKDIITQLQSLRTIKPKESWRLAQKEILLRQISSAAQEIGARRYFWFYLKEVIQHEAALIGQPIVGVAVLILLMVGGGVFSISAASGATPGSFLYTVKLVSEKTRFALAINSEDKARLNVKFAERRAEEIKGLADKDAHIILNEVADDLKEEIFSAQEQLKQVEVNNPGTAVDLAKDIENKTTVLRQKLQETKEVLAKSGSSANSKINEAIRSVDEAGLSALGTIVKSAGKNNTVNKKELSQRVASKLNITKRKITEVQEDVNKVFSAGFSRSESGLQIYQAPNNVTDIETKKKAEAKTKEASKIITEAEQLLDDNNYQEAVNKITASEQILNEAAQAVVQKIIEQSDETISSTTPQVKGAIDQLGDGEESAESASTTIGN</sequence>
<evidence type="ECO:0000256" key="1">
    <source>
        <dbReference type="SAM" id="Coils"/>
    </source>
</evidence>
<protein>
    <recommendedName>
        <fullName evidence="4">DUF5667 domain-containing protein</fullName>
    </recommendedName>
</protein>
<organism evidence="5 6">
    <name type="scientific">Candidatus Falkowbacteria bacterium RIFCSPHIGHO2_02_FULL_45_15</name>
    <dbReference type="NCBI Taxonomy" id="1797987"/>
    <lineage>
        <taxon>Bacteria</taxon>
        <taxon>Candidatus Falkowiibacteriota</taxon>
    </lineage>
</organism>
<comment type="caution">
    <text evidence="5">The sequence shown here is derived from an EMBL/GenBank/DDBJ whole genome shotgun (WGS) entry which is preliminary data.</text>
</comment>
<name>A0A1F5RXK0_9BACT</name>